<evidence type="ECO:0000256" key="5">
    <source>
        <dbReference type="ARBA" id="ARBA00022475"/>
    </source>
</evidence>
<evidence type="ECO:0000256" key="1">
    <source>
        <dbReference type="ARBA" id="ARBA00004413"/>
    </source>
</evidence>
<keyword evidence="11" id="KW-0969">Cilium</keyword>
<keyword evidence="9" id="KW-0472">Membrane</keyword>
<evidence type="ECO:0000313" key="11">
    <source>
        <dbReference type="EMBL" id="MFC4404579.1"/>
    </source>
</evidence>
<evidence type="ECO:0000256" key="3">
    <source>
        <dbReference type="ARBA" id="ARBA00020392"/>
    </source>
</evidence>
<organism evidence="11 12">
    <name type="scientific">Gracilibacillus xinjiangensis</name>
    <dbReference type="NCBI Taxonomy" id="1193282"/>
    <lineage>
        <taxon>Bacteria</taxon>
        <taxon>Bacillati</taxon>
        <taxon>Bacillota</taxon>
        <taxon>Bacilli</taxon>
        <taxon>Bacillales</taxon>
        <taxon>Bacillaceae</taxon>
        <taxon>Gracilibacillus</taxon>
    </lineage>
</organism>
<evidence type="ECO:0000256" key="2">
    <source>
        <dbReference type="ARBA" id="ARBA00010004"/>
    </source>
</evidence>
<comment type="caution">
    <text evidence="11">The sequence shown here is derived from an EMBL/GenBank/DDBJ whole genome shotgun (WGS) entry which is preliminary data.</text>
</comment>
<dbReference type="Gene3D" id="1.10.287.1700">
    <property type="match status" value="1"/>
</dbReference>
<accession>A0ABV8X038</accession>
<dbReference type="RefSeq" id="WP_390253373.1">
    <property type="nucleotide sequence ID" value="NZ_JBHSDT010000008.1"/>
</dbReference>
<keyword evidence="11" id="KW-0966">Cell projection</keyword>
<evidence type="ECO:0000256" key="9">
    <source>
        <dbReference type="ARBA" id="ARBA00023136"/>
    </source>
</evidence>
<comment type="subcellular location">
    <subcellularLocation>
        <location evidence="1">Cell membrane</location>
        <topology evidence="1">Peripheral membrane protein</topology>
        <orientation evidence="1">Cytoplasmic side</orientation>
    </subcellularLocation>
</comment>
<proteinExistence type="inferred from homology"/>
<evidence type="ECO:0000256" key="6">
    <source>
        <dbReference type="ARBA" id="ARBA00022500"/>
    </source>
</evidence>
<keyword evidence="5" id="KW-1003">Cell membrane</keyword>
<keyword evidence="6" id="KW-0145">Chemotaxis</keyword>
<keyword evidence="8" id="KW-0653">Protein transport</keyword>
<keyword evidence="10" id="KW-1006">Bacterial flagellum protein export</keyword>
<name>A0ABV8X038_9BACI</name>
<evidence type="ECO:0000256" key="10">
    <source>
        <dbReference type="ARBA" id="ARBA00023225"/>
    </source>
</evidence>
<sequence length="147" mass="17807">MTQWTGFEKIRSLRENEKNEVRMEFEDAQASFEKEATELYKLLKKKEAMEDKYQQCLQNGDIETVKGYYNYLNYLTPNIIDVQKRANIARDHMYDVQEKLTDQYIEVKKIEKIIDRKKQKEIALFNKQEMMQMDELSIRKFTEGKDR</sequence>
<dbReference type="Pfam" id="PF02050">
    <property type="entry name" value="FliJ"/>
    <property type="match status" value="1"/>
</dbReference>
<keyword evidence="4" id="KW-0813">Transport</keyword>
<dbReference type="EMBL" id="JBHSDT010000008">
    <property type="protein sequence ID" value="MFC4404579.1"/>
    <property type="molecule type" value="Genomic_DNA"/>
</dbReference>
<protein>
    <recommendedName>
        <fullName evidence="3">Flagellar FliJ protein</fullName>
    </recommendedName>
</protein>
<gene>
    <name evidence="11" type="primary">fliJ</name>
    <name evidence="11" type="ORF">ACFOY7_16045</name>
</gene>
<evidence type="ECO:0000256" key="8">
    <source>
        <dbReference type="ARBA" id="ARBA00022927"/>
    </source>
</evidence>
<dbReference type="InterPro" id="IPR012823">
    <property type="entry name" value="Flagell_FliJ"/>
</dbReference>
<keyword evidence="11" id="KW-0282">Flagellum</keyword>
<dbReference type="InterPro" id="IPR053716">
    <property type="entry name" value="Flag_assembly_chemotaxis_eff"/>
</dbReference>
<evidence type="ECO:0000313" key="12">
    <source>
        <dbReference type="Proteomes" id="UP001595882"/>
    </source>
</evidence>
<reference evidence="12" key="1">
    <citation type="journal article" date="2019" name="Int. J. Syst. Evol. Microbiol.">
        <title>The Global Catalogue of Microorganisms (GCM) 10K type strain sequencing project: providing services to taxonomists for standard genome sequencing and annotation.</title>
        <authorList>
            <consortium name="The Broad Institute Genomics Platform"/>
            <consortium name="The Broad Institute Genome Sequencing Center for Infectious Disease"/>
            <person name="Wu L."/>
            <person name="Ma J."/>
        </authorList>
    </citation>
    <scope>NUCLEOTIDE SEQUENCE [LARGE SCALE GENOMIC DNA]</scope>
    <source>
        <strain evidence="12">CCUG 37865</strain>
    </source>
</reference>
<comment type="similarity">
    <text evidence="2">Belongs to the FliJ family.</text>
</comment>
<keyword evidence="12" id="KW-1185">Reference proteome</keyword>
<evidence type="ECO:0000256" key="7">
    <source>
        <dbReference type="ARBA" id="ARBA00022795"/>
    </source>
</evidence>
<dbReference type="NCBIfam" id="TIGR02473">
    <property type="entry name" value="flagell_FliJ"/>
    <property type="match status" value="1"/>
</dbReference>
<keyword evidence="7" id="KW-1005">Bacterial flagellum biogenesis</keyword>
<evidence type="ECO:0000256" key="4">
    <source>
        <dbReference type="ARBA" id="ARBA00022448"/>
    </source>
</evidence>
<dbReference type="Proteomes" id="UP001595882">
    <property type="component" value="Unassembled WGS sequence"/>
</dbReference>